<comment type="caution">
    <text evidence="2">The sequence shown here is derived from an EMBL/GenBank/DDBJ whole genome shotgun (WGS) entry which is preliminary data.</text>
</comment>
<evidence type="ECO:0000313" key="3">
    <source>
        <dbReference type="Proteomes" id="UP000314294"/>
    </source>
</evidence>
<name>A0A4Z2FK00_9TELE</name>
<dbReference type="Proteomes" id="UP000314294">
    <property type="component" value="Unassembled WGS sequence"/>
</dbReference>
<evidence type="ECO:0000313" key="2">
    <source>
        <dbReference type="EMBL" id="TNN41230.1"/>
    </source>
</evidence>
<dbReference type="EMBL" id="SRLO01001125">
    <property type="protein sequence ID" value="TNN41230.1"/>
    <property type="molecule type" value="Genomic_DNA"/>
</dbReference>
<feature type="region of interest" description="Disordered" evidence="1">
    <location>
        <begin position="1"/>
        <end position="25"/>
    </location>
</feature>
<dbReference type="AlphaFoldDB" id="A0A4Z2FK00"/>
<gene>
    <name evidence="2" type="ORF">EYF80_048612</name>
</gene>
<organism evidence="2 3">
    <name type="scientific">Liparis tanakae</name>
    <name type="common">Tanaka's snailfish</name>
    <dbReference type="NCBI Taxonomy" id="230148"/>
    <lineage>
        <taxon>Eukaryota</taxon>
        <taxon>Metazoa</taxon>
        <taxon>Chordata</taxon>
        <taxon>Craniata</taxon>
        <taxon>Vertebrata</taxon>
        <taxon>Euteleostomi</taxon>
        <taxon>Actinopterygii</taxon>
        <taxon>Neopterygii</taxon>
        <taxon>Teleostei</taxon>
        <taxon>Neoteleostei</taxon>
        <taxon>Acanthomorphata</taxon>
        <taxon>Eupercaria</taxon>
        <taxon>Perciformes</taxon>
        <taxon>Cottioidei</taxon>
        <taxon>Cottales</taxon>
        <taxon>Liparidae</taxon>
        <taxon>Liparis</taxon>
    </lineage>
</organism>
<keyword evidence="3" id="KW-1185">Reference proteome</keyword>
<evidence type="ECO:0000256" key="1">
    <source>
        <dbReference type="SAM" id="MobiDB-lite"/>
    </source>
</evidence>
<accession>A0A4Z2FK00</accession>
<protein>
    <submittedName>
        <fullName evidence="2">Uncharacterized protein</fullName>
    </submittedName>
</protein>
<sequence length="75" mass="8496">MKLSDGLTSLPEGSPLPEASENRAISPSRTWCPTVQMCTRVVVRVVVLLRRFDSFIFILRSFKRFLQAAWSHTAS</sequence>
<reference evidence="2 3" key="1">
    <citation type="submission" date="2019-03" db="EMBL/GenBank/DDBJ databases">
        <title>First draft genome of Liparis tanakae, snailfish: a comprehensive survey of snailfish specific genes.</title>
        <authorList>
            <person name="Kim W."/>
            <person name="Song I."/>
            <person name="Jeong J.-H."/>
            <person name="Kim D."/>
            <person name="Kim S."/>
            <person name="Ryu S."/>
            <person name="Song J.Y."/>
            <person name="Lee S.K."/>
        </authorList>
    </citation>
    <scope>NUCLEOTIDE SEQUENCE [LARGE SCALE GENOMIC DNA]</scope>
    <source>
        <tissue evidence="2">Muscle</tissue>
    </source>
</reference>
<proteinExistence type="predicted"/>